<dbReference type="GO" id="GO:0016811">
    <property type="term" value="F:hydrolase activity, acting on carbon-nitrogen (but not peptide) bonds, in linear amides"/>
    <property type="evidence" value="ECO:0007669"/>
    <property type="project" value="InterPro"/>
</dbReference>
<comment type="similarity">
    <text evidence="1">Belongs to the Pup ligase/Pup deamidase family. Pup deamidase subfamily.</text>
</comment>
<keyword evidence="4" id="KW-0647">Proteasome</keyword>
<proteinExistence type="inferred from homology"/>
<evidence type="ECO:0000256" key="1">
    <source>
        <dbReference type="ARBA" id="ARBA00009114"/>
    </source>
</evidence>
<dbReference type="AlphaFoldDB" id="A0A542SLY4"/>
<feature type="active site" description="Proton acceptor" evidence="2">
    <location>
        <position position="127"/>
    </location>
</feature>
<evidence type="ECO:0000256" key="3">
    <source>
        <dbReference type="SAM" id="MobiDB-lite"/>
    </source>
</evidence>
<dbReference type="NCBIfam" id="TIGR03688">
    <property type="entry name" value="depupylase_Dop"/>
    <property type="match status" value="1"/>
</dbReference>
<dbReference type="InterPro" id="IPR022366">
    <property type="entry name" value="Pup_deamidase"/>
</dbReference>
<dbReference type="PANTHER" id="PTHR42307:SF2">
    <property type="entry name" value="PUP DEAMIDASE_DEPUPYLASE"/>
    <property type="match status" value="1"/>
</dbReference>
<dbReference type="GO" id="GO:0005524">
    <property type="term" value="F:ATP binding"/>
    <property type="evidence" value="ECO:0007669"/>
    <property type="project" value="TreeGrafter"/>
</dbReference>
<keyword evidence="5" id="KW-1185">Reference proteome</keyword>
<dbReference type="RefSeq" id="WP_281282012.1">
    <property type="nucleotide sequence ID" value="NZ_BAAATB010000003.1"/>
</dbReference>
<feature type="region of interest" description="Disordered" evidence="3">
    <location>
        <begin position="68"/>
        <end position="91"/>
    </location>
</feature>
<dbReference type="Pfam" id="PF03136">
    <property type="entry name" value="Pup_ligase"/>
    <property type="match status" value="1"/>
</dbReference>
<protein>
    <submittedName>
        <fullName evidence="4">Proteasome accessory factor A</fullName>
    </submittedName>
</protein>
<evidence type="ECO:0000313" key="4">
    <source>
        <dbReference type="EMBL" id="TQK75633.1"/>
    </source>
</evidence>
<accession>A0A542SLY4</accession>
<dbReference type="PIRSF" id="PIRSF018077">
    <property type="entry name" value="UCP018077"/>
    <property type="match status" value="1"/>
</dbReference>
<dbReference type="EMBL" id="VFNV01000001">
    <property type="protein sequence ID" value="TQK75633.1"/>
    <property type="molecule type" value="Genomic_DNA"/>
</dbReference>
<dbReference type="GO" id="GO:0008233">
    <property type="term" value="F:peptidase activity"/>
    <property type="evidence" value="ECO:0007669"/>
    <property type="project" value="InterPro"/>
</dbReference>
<reference evidence="4 5" key="1">
    <citation type="submission" date="2019-06" db="EMBL/GenBank/DDBJ databases">
        <title>Sequencing the genomes of 1000 actinobacteria strains.</title>
        <authorList>
            <person name="Klenk H.-P."/>
        </authorList>
    </citation>
    <scope>NUCLEOTIDE SEQUENCE [LARGE SCALE GENOMIC DNA]</scope>
    <source>
        <strain evidence="4 5">DSM 10596</strain>
    </source>
</reference>
<dbReference type="GO" id="GO:0000502">
    <property type="term" value="C:proteasome complex"/>
    <property type="evidence" value="ECO:0007669"/>
    <property type="project" value="UniProtKB-KW"/>
</dbReference>
<organism evidence="4 5">
    <name type="scientific">Rarobacter incanus</name>
    <dbReference type="NCBI Taxonomy" id="153494"/>
    <lineage>
        <taxon>Bacteria</taxon>
        <taxon>Bacillati</taxon>
        <taxon>Actinomycetota</taxon>
        <taxon>Actinomycetes</taxon>
        <taxon>Micrococcales</taxon>
        <taxon>Rarobacteraceae</taxon>
        <taxon>Rarobacter</taxon>
    </lineage>
</organism>
<name>A0A542SLY4_9MICO</name>
<evidence type="ECO:0000256" key="2">
    <source>
        <dbReference type="PIRSR" id="PIRSR018077-1"/>
    </source>
</evidence>
<evidence type="ECO:0000313" key="5">
    <source>
        <dbReference type="Proteomes" id="UP000316181"/>
    </source>
</evidence>
<gene>
    <name evidence="4" type="ORF">FB389_0264</name>
</gene>
<dbReference type="GO" id="GO:0070490">
    <property type="term" value="P:protein pupylation"/>
    <property type="evidence" value="ECO:0007669"/>
    <property type="project" value="TreeGrafter"/>
</dbReference>
<dbReference type="GO" id="GO:0010498">
    <property type="term" value="P:proteasomal protein catabolic process"/>
    <property type="evidence" value="ECO:0007669"/>
    <property type="project" value="InterPro"/>
</dbReference>
<comment type="caution">
    <text evidence="4">The sequence shown here is derived from an EMBL/GenBank/DDBJ whole genome shotgun (WGS) entry which is preliminary data.</text>
</comment>
<dbReference type="PANTHER" id="PTHR42307">
    <property type="entry name" value="PUP DEAMIDASE/DEPUPYLASE"/>
    <property type="match status" value="1"/>
</dbReference>
<sequence length="538" mass="59478">MSVNRIMGIETEYGVVRRGDVYANPMLMSSQIVLGYRDAFASGRRARWDYLDENPLRDARGFELQRASAHPSLLTDDPSRPAPSGDSDEANAGHIAVQEQERPRHAQYEDPGAANVILTNGARLYVDHAHPEYSSPEVTNPIDAVIWDRAGEIIMREGAREASALTESDMVVFKNNVDGKGASYGTHENYLVDREVPFGNIVRALTPFFVTRPVYAGAGRVGIGQRGEIPGFQLSQRADYMEAEVGLETTMRRPIINTRDEPHADRDRWRRLHVIIGDANLFEFPTYLKMGATACVLWLIEQWGDELEIPQPIASLELRDPVASVEAVSRDLTLSAQLPLVGGKTASAVEIQRTYIAAIRDERSRLRLHDHATERLLADWESVLDDLVRDRASAADRVEWAAKLQLLERMRERDALAWDNARLAAFDIQWADVRPGRGIAAKLRAAGATRDLVTPEQIAAAVTAAPTDTRAYFRGGLLEKFPSQVVGASWDTVILDVPGSETLSRIPMPDPARGTREHVGAILDQAGDVAELIAALAR</sequence>
<dbReference type="InterPro" id="IPR004347">
    <property type="entry name" value="Pup_ligase/deamidase"/>
</dbReference>
<dbReference type="GO" id="GO:0019941">
    <property type="term" value="P:modification-dependent protein catabolic process"/>
    <property type="evidence" value="ECO:0007669"/>
    <property type="project" value="InterPro"/>
</dbReference>
<dbReference type="Proteomes" id="UP000316181">
    <property type="component" value="Unassembled WGS sequence"/>
</dbReference>